<dbReference type="OMA" id="IMEHTEW"/>
<feature type="compositionally biased region" description="Basic and acidic residues" evidence="4">
    <location>
        <begin position="70"/>
        <end position="81"/>
    </location>
</feature>
<dbReference type="OrthoDB" id="2413561at2759"/>
<evidence type="ECO:0000259" key="6">
    <source>
        <dbReference type="PROSITE" id="PS50011"/>
    </source>
</evidence>
<evidence type="ECO:0000256" key="4">
    <source>
        <dbReference type="SAM" id="MobiDB-lite"/>
    </source>
</evidence>
<feature type="non-terminal residue" evidence="7">
    <location>
        <position position="1"/>
    </location>
</feature>
<name>R7U0F8_CAPTE</name>
<reference evidence="9" key="1">
    <citation type="submission" date="2012-12" db="EMBL/GenBank/DDBJ databases">
        <authorList>
            <person name="Hellsten U."/>
            <person name="Grimwood J."/>
            <person name="Chapman J.A."/>
            <person name="Shapiro H."/>
            <person name="Aerts A."/>
            <person name="Otillar R.P."/>
            <person name="Terry A.Y."/>
            <person name="Boore J.L."/>
            <person name="Simakov O."/>
            <person name="Marletaz F."/>
            <person name="Cho S.-J."/>
            <person name="Edsinger-Gonzales E."/>
            <person name="Havlak P."/>
            <person name="Kuo D.-H."/>
            <person name="Larsson T."/>
            <person name="Lv J."/>
            <person name="Arendt D."/>
            <person name="Savage R."/>
            <person name="Osoegawa K."/>
            <person name="de Jong P."/>
            <person name="Lindberg D.R."/>
            <person name="Seaver E.C."/>
            <person name="Weisblat D.A."/>
            <person name="Putnam N.H."/>
            <person name="Grigoriev I.V."/>
            <person name="Rokhsar D.S."/>
        </authorList>
    </citation>
    <scope>NUCLEOTIDE SEQUENCE</scope>
    <source>
        <strain evidence="9">I ESC-2004</strain>
    </source>
</reference>
<dbReference type="EnsemblMetazoa" id="CapteT108481">
    <property type="protein sequence ID" value="CapteP108481"/>
    <property type="gene ID" value="CapteG108481"/>
</dbReference>
<dbReference type="GO" id="GO:0005524">
    <property type="term" value="F:ATP binding"/>
    <property type="evidence" value="ECO:0007669"/>
    <property type="project" value="UniProtKB-UniRule"/>
</dbReference>
<keyword evidence="5" id="KW-0472">Membrane</keyword>
<keyword evidence="5" id="KW-0812">Transmembrane</keyword>
<feature type="region of interest" description="Disordered" evidence="4">
    <location>
        <begin position="58"/>
        <end position="97"/>
    </location>
</feature>
<evidence type="ECO:0000313" key="9">
    <source>
        <dbReference type="Proteomes" id="UP000014760"/>
    </source>
</evidence>
<dbReference type="InterPro" id="IPR000719">
    <property type="entry name" value="Prot_kinase_dom"/>
</dbReference>
<keyword evidence="3" id="KW-0067">ATP-binding</keyword>
<evidence type="ECO:0000256" key="5">
    <source>
        <dbReference type="SAM" id="Phobius"/>
    </source>
</evidence>
<comment type="subcellular location">
    <subcellularLocation>
        <location evidence="1">Membrane</location>
        <topology evidence="1">Single-pass membrane protein</topology>
    </subcellularLocation>
</comment>
<evidence type="ECO:0000313" key="7">
    <source>
        <dbReference type="EMBL" id="ELT99484.1"/>
    </source>
</evidence>
<gene>
    <name evidence="7" type="ORF">CAPTEDRAFT_108481</name>
</gene>
<dbReference type="FunFam" id="1.10.510.10:FF:000200">
    <property type="entry name" value="inactive tyrosine-protein kinase 7"/>
    <property type="match status" value="1"/>
</dbReference>
<keyword evidence="5" id="KW-1133">Transmembrane helix</keyword>
<dbReference type="EMBL" id="KB306824">
    <property type="protein sequence ID" value="ELT99484.1"/>
    <property type="molecule type" value="Genomic_DNA"/>
</dbReference>
<dbReference type="Gene3D" id="3.30.200.20">
    <property type="entry name" value="Phosphorylase Kinase, domain 1"/>
    <property type="match status" value="1"/>
</dbReference>
<dbReference type="Proteomes" id="UP000014760">
    <property type="component" value="Unassembled WGS sequence"/>
</dbReference>
<dbReference type="GO" id="GO:0016020">
    <property type="term" value="C:membrane"/>
    <property type="evidence" value="ECO:0007669"/>
    <property type="project" value="UniProtKB-SubCell"/>
</dbReference>
<dbReference type="EMBL" id="AMQN01001935">
    <property type="status" value="NOT_ANNOTATED_CDS"/>
    <property type="molecule type" value="Genomic_DNA"/>
</dbReference>
<keyword evidence="9" id="KW-1185">Reference proteome</keyword>
<dbReference type="Gene3D" id="1.10.510.10">
    <property type="entry name" value="Transferase(Phosphotransferase) domain 1"/>
    <property type="match status" value="1"/>
</dbReference>
<dbReference type="STRING" id="283909.R7U0F8"/>
<proteinExistence type="predicted"/>
<dbReference type="PANTHER" id="PTHR24416">
    <property type="entry name" value="TYROSINE-PROTEIN KINASE RECEPTOR"/>
    <property type="match status" value="1"/>
</dbReference>
<dbReference type="SUPFAM" id="SSF56112">
    <property type="entry name" value="Protein kinase-like (PK-like)"/>
    <property type="match status" value="1"/>
</dbReference>
<dbReference type="AlphaFoldDB" id="R7U0F8"/>
<evidence type="ECO:0000313" key="8">
    <source>
        <dbReference type="EnsemblMetazoa" id="CapteP108481"/>
    </source>
</evidence>
<dbReference type="PROSITE" id="PS00107">
    <property type="entry name" value="PROTEIN_KINASE_ATP"/>
    <property type="match status" value="1"/>
</dbReference>
<reference evidence="8" key="3">
    <citation type="submission" date="2015-06" db="UniProtKB">
        <authorList>
            <consortium name="EnsemblMetazoa"/>
        </authorList>
    </citation>
    <scope>IDENTIFICATION</scope>
</reference>
<evidence type="ECO:0000256" key="3">
    <source>
        <dbReference type="PROSITE-ProRule" id="PRU10141"/>
    </source>
</evidence>
<dbReference type="InterPro" id="IPR008266">
    <property type="entry name" value="Tyr_kinase_AS"/>
</dbReference>
<feature type="transmembrane region" description="Helical" evidence="5">
    <location>
        <begin position="6"/>
        <end position="33"/>
    </location>
</feature>
<reference evidence="7 9" key="2">
    <citation type="journal article" date="2013" name="Nature">
        <title>Insights into bilaterian evolution from three spiralian genomes.</title>
        <authorList>
            <person name="Simakov O."/>
            <person name="Marletaz F."/>
            <person name="Cho S.J."/>
            <person name="Edsinger-Gonzales E."/>
            <person name="Havlak P."/>
            <person name="Hellsten U."/>
            <person name="Kuo D.H."/>
            <person name="Larsson T."/>
            <person name="Lv J."/>
            <person name="Arendt D."/>
            <person name="Savage R."/>
            <person name="Osoegawa K."/>
            <person name="de Jong P."/>
            <person name="Grimwood J."/>
            <person name="Chapman J.A."/>
            <person name="Shapiro H."/>
            <person name="Aerts A."/>
            <person name="Otillar R.P."/>
            <person name="Terry A.Y."/>
            <person name="Boore J.L."/>
            <person name="Grigoriev I.V."/>
            <person name="Lindberg D.R."/>
            <person name="Seaver E.C."/>
            <person name="Weisblat D.A."/>
            <person name="Putnam N.H."/>
            <person name="Rokhsar D.S."/>
        </authorList>
    </citation>
    <scope>NUCLEOTIDE SEQUENCE</scope>
    <source>
        <strain evidence="7 9">I ESC-2004</strain>
    </source>
</reference>
<feature type="binding site" evidence="3">
    <location>
        <position position="137"/>
    </location>
    <ligand>
        <name>ATP</name>
        <dbReference type="ChEBI" id="CHEBI:30616"/>
    </ligand>
</feature>
<dbReference type="InterPro" id="IPR011009">
    <property type="entry name" value="Kinase-like_dom_sf"/>
</dbReference>
<sequence length="379" mass="43293">FDMMKTIIIAVCSAVAYLAIVIGLTVYCSIRLLRAKNLRKRKENMELANEEVALNGGCDKHENGTLSPTERTELMDKKDSSSHPSNHSSRNGYDKMNFPRHDLQTLGMLGKGHYGDVFLAKAHGIKDGEPETLVVVKSLLTRDEAHHFEFRREMDLFSKLNHENIVKLLGVCREMEPQFLITEYCEWGDLKQFLWATRPDNGKRNVKLPPLTIAQKVTMCQQVAVGMEHVSNHRFVHKDLATRNVLLSPTLDLKITSLCLCRDVYANEYFPFHQQLLPLRWMPPEAVLDDDYSTKSDVWAYGVFVWEVFSQADLPYRQRTDEDVLRGLKTFENRLEGMRSCPENLANLVAQCMAVNPKERPSFSEIAVIVGEMTIDSNV</sequence>
<evidence type="ECO:0000256" key="1">
    <source>
        <dbReference type="ARBA" id="ARBA00004167"/>
    </source>
</evidence>
<comment type="catalytic activity">
    <reaction evidence="2">
        <text>L-tyrosyl-[protein] + ATP = O-phospho-L-tyrosyl-[protein] + ADP + H(+)</text>
        <dbReference type="Rhea" id="RHEA:10596"/>
        <dbReference type="Rhea" id="RHEA-COMP:10136"/>
        <dbReference type="Rhea" id="RHEA-COMP:20101"/>
        <dbReference type="ChEBI" id="CHEBI:15378"/>
        <dbReference type="ChEBI" id="CHEBI:30616"/>
        <dbReference type="ChEBI" id="CHEBI:46858"/>
        <dbReference type="ChEBI" id="CHEBI:61978"/>
        <dbReference type="ChEBI" id="CHEBI:456216"/>
        <dbReference type="EC" id="2.7.10.1"/>
    </reaction>
</comment>
<dbReference type="HOGENOM" id="CLU_000288_7_40_1"/>
<feature type="domain" description="Protein kinase" evidence="6">
    <location>
        <begin position="103"/>
        <end position="375"/>
    </location>
</feature>
<keyword evidence="3" id="KW-0547">Nucleotide-binding</keyword>
<dbReference type="PROSITE" id="PS00109">
    <property type="entry name" value="PROTEIN_KINASE_TYR"/>
    <property type="match status" value="1"/>
</dbReference>
<dbReference type="InterPro" id="IPR001245">
    <property type="entry name" value="Ser-Thr/Tyr_kinase_cat_dom"/>
</dbReference>
<dbReference type="GO" id="GO:0004714">
    <property type="term" value="F:transmembrane receptor protein tyrosine kinase activity"/>
    <property type="evidence" value="ECO:0007669"/>
    <property type="project" value="UniProtKB-EC"/>
</dbReference>
<dbReference type="PROSITE" id="PS50011">
    <property type="entry name" value="PROTEIN_KINASE_DOM"/>
    <property type="match status" value="1"/>
</dbReference>
<organism evidence="7">
    <name type="scientific">Capitella teleta</name>
    <name type="common">Polychaete worm</name>
    <dbReference type="NCBI Taxonomy" id="283909"/>
    <lineage>
        <taxon>Eukaryota</taxon>
        <taxon>Metazoa</taxon>
        <taxon>Spiralia</taxon>
        <taxon>Lophotrochozoa</taxon>
        <taxon>Annelida</taxon>
        <taxon>Polychaeta</taxon>
        <taxon>Sedentaria</taxon>
        <taxon>Scolecida</taxon>
        <taxon>Capitellidae</taxon>
        <taxon>Capitella</taxon>
    </lineage>
</organism>
<evidence type="ECO:0000256" key="2">
    <source>
        <dbReference type="ARBA" id="ARBA00051243"/>
    </source>
</evidence>
<dbReference type="Pfam" id="PF07714">
    <property type="entry name" value="PK_Tyr_Ser-Thr"/>
    <property type="match status" value="1"/>
</dbReference>
<accession>R7U0F8</accession>
<dbReference type="InterPro" id="IPR050122">
    <property type="entry name" value="RTK"/>
</dbReference>
<dbReference type="PANTHER" id="PTHR24416:SF573">
    <property type="entry name" value="INACTIVE TYROSINE-PROTEIN KINASE 7"/>
    <property type="match status" value="1"/>
</dbReference>
<dbReference type="InterPro" id="IPR017441">
    <property type="entry name" value="Protein_kinase_ATP_BS"/>
</dbReference>
<dbReference type="PRINTS" id="PR00109">
    <property type="entry name" value="TYRKINASE"/>
</dbReference>
<protein>
    <recommendedName>
        <fullName evidence="6">Protein kinase domain-containing protein</fullName>
    </recommendedName>
</protein>